<dbReference type="SUPFAM" id="SSF55729">
    <property type="entry name" value="Acyl-CoA N-acyltransferases (Nat)"/>
    <property type="match status" value="1"/>
</dbReference>
<accession>A0ABW1D641</accession>
<dbReference type="Proteomes" id="UP001596058">
    <property type="component" value="Unassembled WGS sequence"/>
</dbReference>
<dbReference type="InterPro" id="IPR000182">
    <property type="entry name" value="GNAT_dom"/>
</dbReference>
<dbReference type="CDD" id="cd04301">
    <property type="entry name" value="NAT_SF"/>
    <property type="match status" value="1"/>
</dbReference>
<dbReference type="PROSITE" id="PS51186">
    <property type="entry name" value="GNAT"/>
    <property type="match status" value="1"/>
</dbReference>
<keyword evidence="3" id="KW-1185">Reference proteome</keyword>
<evidence type="ECO:0000259" key="1">
    <source>
        <dbReference type="PROSITE" id="PS51186"/>
    </source>
</evidence>
<dbReference type="GO" id="GO:0016746">
    <property type="term" value="F:acyltransferase activity"/>
    <property type="evidence" value="ECO:0007669"/>
    <property type="project" value="UniProtKB-KW"/>
</dbReference>
<dbReference type="EMBL" id="JBHSPA010000093">
    <property type="protein sequence ID" value="MFC5833419.1"/>
    <property type="molecule type" value="Genomic_DNA"/>
</dbReference>
<dbReference type="Gene3D" id="3.40.630.30">
    <property type="match status" value="1"/>
</dbReference>
<name>A0ABW1D641_9ACTN</name>
<dbReference type="RefSeq" id="WP_379522846.1">
    <property type="nucleotide sequence ID" value="NZ_JBHSPA010000093.1"/>
</dbReference>
<dbReference type="EC" id="2.3.1.-" evidence="2"/>
<keyword evidence="2" id="KW-0808">Transferase</keyword>
<dbReference type="InterPro" id="IPR016181">
    <property type="entry name" value="Acyl_CoA_acyltransferase"/>
</dbReference>
<evidence type="ECO:0000313" key="2">
    <source>
        <dbReference type="EMBL" id="MFC5833419.1"/>
    </source>
</evidence>
<gene>
    <name evidence="2" type="ORF">ACFPZ3_57035</name>
</gene>
<protein>
    <submittedName>
        <fullName evidence="2">GNAT family N-acetyltransferase</fullName>
        <ecNumber evidence="2">2.3.1.-</ecNumber>
    </submittedName>
</protein>
<organism evidence="2 3">
    <name type="scientific">Nonomuraea insulae</name>
    <dbReference type="NCBI Taxonomy" id="1616787"/>
    <lineage>
        <taxon>Bacteria</taxon>
        <taxon>Bacillati</taxon>
        <taxon>Actinomycetota</taxon>
        <taxon>Actinomycetes</taxon>
        <taxon>Streptosporangiales</taxon>
        <taxon>Streptosporangiaceae</taxon>
        <taxon>Nonomuraea</taxon>
    </lineage>
</organism>
<proteinExistence type="predicted"/>
<keyword evidence="2" id="KW-0012">Acyltransferase</keyword>
<dbReference type="InterPro" id="IPR003484">
    <property type="entry name" value="NodA"/>
</dbReference>
<dbReference type="Pfam" id="PF02474">
    <property type="entry name" value="NodA"/>
    <property type="match status" value="1"/>
</dbReference>
<feature type="domain" description="N-acetyltransferase" evidence="1">
    <location>
        <begin position="12"/>
        <end position="160"/>
    </location>
</feature>
<comment type="caution">
    <text evidence="2">The sequence shown here is derived from an EMBL/GenBank/DDBJ whole genome shotgun (WGS) entry which is preliminary data.</text>
</comment>
<sequence>MHSQDRRKWSLVRESDISSDTHEALAEMLARAYPAYAGIFSGRRSWAWARPEARMVGLADDRPVAQLGLLRQFVQRGESGERLLVGEVGTVAVDPGFQGRGIGRELLAQTATELAGLALDFGYLTCSPAVIPFYEGAGWHQLPHSSVSAGDSHTMILPLNASLSAWPRTFQAT</sequence>
<reference evidence="3" key="1">
    <citation type="journal article" date="2019" name="Int. J. Syst. Evol. Microbiol.">
        <title>The Global Catalogue of Microorganisms (GCM) 10K type strain sequencing project: providing services to taxonomists for standard genome sequencing and annotation.</title>
        <authorList>
            <consortium name="The Broad Institute Genomics Platform"/>
            <consortium name="The Broad Institute Genome Sequencing Center for Infectious Disease"/>
            <person name="Wu L."/>
            <person name="Ma J."/>
        </authorList>
    </citation>
    <scope>NUCLEOTIDE SEQUENCE [LARGE SCALE GENOMIC DNA]</scope>
    <source>
        <strain evidence="3">CCUG 53903</strain>
    </source>
</reference>
<evidence type="ECO:0000313" key="3">
    <source>
        <dbReference type="Proteomes" id="UP001596058"/>
    </source>
</evidence>